<dbReference type="GO" id="GO:0005576">
    <property type="term" value="C:extracellular region"/>
    <property type="evidence" value="ECO:0007669"/>
    <property type="project" value="InterPro"/>
</dbReference>
<dbReference type="PANTHER" id="PTHR22933:SF42">
    <property type="entry name" value="FI18455P1-RELATED"/>
    <property type="match status" value="1"/>
</dbReference>
<evidence type="ECO:0000313" key="4">
    <source>
        <dbReference type="Proteomes" id="UP000194236"/>
    </source>
</evidence>
<feature type="compositionally biased region" description="Acidic residues" evidence="1">
    <location>
        <begin position="53"/>
        <end position="64"/>
    </location>
</feature>
<dbReference type="OrthoDB" id="6514762at2759"/>
<dbReference type="PANTHER" id="PTHR22933">
    <property type="entry name" value="FI18007P1-RELATED"/>
    <property type="match status" value="1"/>
</dbReference>
<organism evidence="3 4">
    <name type="scientific">Euroglyphus maynei</name>
    <name type="common">Mayne's house dust mite</name>
    <dbReference type="NCBI Taxonomy" id="6958"/>
    <lineage>
        <taxon>Eukaryota</taxon>
        <taxon>Metazoa</taxon>
        <taxon>Ecdysozoa</taxon>
        <taxon>Arthropoda</taxon>
        <taxon>Chelicerata</taxon>
        <taxon>Arachnida</taxon>
        <taxon>Acari</taxon>
        <taxon>Acariformes</taxon>
        <taxon>Sarcoptiformes</taxon>
        <taxon>Astigmata</taxon>
        <taxon>Psoroptidia</taxon>
        <taxon>Analgoidea</taxon>
        <taxon>Pyroglyphidae</taxon>
        <taxon>Pyroglyphinae</taxon>
        <taxon>Euroglyphus</taxon>
    </lineage>
</organism>
<evidence type="ECO:0000313" key="3">
    <source>
        <dbReference type="EMBL" id="OTF80184.1"/>
    </source>
</evidence>
<dbReference type="GO" id="GO:0008061">
    <property type="term" value="F:chitin binding"/>
    <property type="evidence" value="ECO:0007669"/>
    <property type="project" value="InterPro"/>
</dbReference>
<protein>
    <submittedName>
        <fullName evidence="3">Chitin binding Peritrophin-A domain containing protein</fullName>
    </submittedName>
</protein>
<accession>A0A1Y3BJJ3</accession>
<gene>
    <name evidence="3" type="ORF">BLA29_009995</name>
</gene>
<proteinExistence type="predicted"/>
<feature type="region of interest" description="Disordered" evidence="1">
    <location>
        <begin position="1"/>
        <end position="65"/>
    </location>
</feature>
<dbReference type="InterPro" id="IPR052976">
    <property type="entry name" value="Scoloptoxin-like"/>
</dbReference>
<dbReference type="InterPro" id="IPR002557">
    <property type="entry name" value="Chitin-bd_dom"/>
</dbReference>
<feature type="compositionally biased region" description="Basic residues" evidence="1">
    <location>
        <begin position="1"/>
        <end position="11"/>
    </location>
</feature>
<feature type="compositionally biased region" description="Basic residues" evidence="1">
    <location>
        <begin position="34"/>
        <end position="46"/>
    </location>
</feature>
<evidence type="ECO:0000259" key="2">
    <source>
        <dbReference type="PROSITE" id="PS50940"/>
    </source>
</evidence>
<reference evidence="3 4" key="1">
    <citation type="submission" date="2017-03" db="EMBL/GenBank/DDBJ databases">
        <title>Genome Survey of Euroglyphus maynei.</title>
        <authorList>
            <person name="Arlian L.G."/>
            <person name="Morgan M.S."/>
            <person name="Rider S.D."/>
        </authorList>
    </citation>
    <scope>NUCLEOTIDE SEQUENCE [LARGE SCALE GENOMIC DNA]</scope>
    <source>
        <strain evidence="3">Arlian Lab</strain>
        <tissue evidence="3">Whole body</tissue>
    </source>
</reference>
<evidence type="ECO:0000256" key="1">
    <source>
        <dbReference type="SAM" id="MobiDB-lite"/>
    </source>
</evidence>
<dbReference type="InterPro" id="IPR036508">
    <property type="entry name" value="Chitin-bd_dom_sf"/>
</dbReference>
<dbReference type="PROSITE" id="PS50940">
    <property type="entry name" value="CHIT_BIND_II"/>
    <property type="match status" value="1"/>
</dbReference>
<dbReference type="Gene3D" id="2.170.140.10">
    <property type="entry name" value="Chitin binding domain"/>
    <property type="match status" value="1"/>
</dbReference>
<sequence>MRKRKSKKSRHYNQSSMQRKMNDWEQPSPIMNQRKLRFNKLTGKNHRNIDQNNNEDDYSDDDDNINNYDGEQHDDMIETSETIHNSHQNHHHNSLITSNLHNHNNEKQKKKSTKPRKPLGVAGATLTFGTSKASLSTIPKTSFECGDKRSDGVYADEETGCQVWHICQNGQMHSFLCPIGTVFNSKNGVCDWWYNVAC</sequence>
<comment type="caution">
    <text evidence="3">The sequence shown here is derived from an EMBL/GenBank/DDBJ whole genome shotgun (WGS) entry which is preliminary data.</text>
</comment>
<dbReference type="Proteomes" id="UP000194236">
    <property type="component" value="Unassembled WGS sequence"/>
</dbReference>
<keyword evidence="4" id="KW-1185">Reference proteome</keyword>
<dbReference type="SMART" id="SM00494">
    <property type="entry name" value="ChtBD2"/>
    <property type="match status" value="1"/>
</dbReference>
<name>A0A1Y3BJJ3_EURMA</name>
<feature type="domain" description="Chitin-binding type-2" evidence="2">
    <location>
        <begin position="142"/>
        <end position="198"/>
    </location>
</feature>
<dbReference type="Pfam" id="PF01607">
    <property type="entry name" value="CBM_14"/>
    <property type="match status" value="1"/>
</dbReference>
<dbReference type="AlphaFoldDB" id="A0A1Y3BJJ3"/>
<dbReference type="SUPFAM" id="SSF57625">
    <property type="entry name" value="Invertebrate chitin-binding proteins"/>
    <property type="match status" value="1"/>
</dbReference>
<dbReference type="EMBL" id="MUJZ01019554">
    <property type="protein sequence ID" value="OTF80184.1"/>
    <property type="molecule type" value="Genomic_DNA"/>
</dbReference>